<sequence>MRKRKTRRVSKTGLIQAGSCLPSTQCGPLLRGLPGPPGLPVLCAQIHSKLLQAQLRTTDVTSASRPASSCYGLGLSHLESFKKQE</sequence>
<organism evidence="1 2">
    <name type="scientific">Rhinolophus ferrumequinum</name>
    <name type="common">Greater horseshoe bat</name>
    <dbReference type="NCBI Taxonomy" id="59479"/>
    <lineage>
        <taxon>Eukaryota</taxon>
        <taxon>Metazoa</taxon>
        <taxon>Chordata</taxon>
        <taxon>Craniata</taxon>
        <taxon>Vertebrata</taxon>
        <taxon>Euteleostomi</taxon>
        <taxon>Mammalia</taxon>
        <taxon>Eutheria</taxon>
        <taxon>Laurasiatheria</taxon>
        <taxon>Chiroptera</taxon>
        <taxon>Yinpterochiroptera</taxon>
        <taxon>Rhinolophoidea</taxon>
        <taxon>Rhinolophidae</taxon>
        <taxon>Rhinolophinae</taxon>
        <taxon>Rhinolophus</taxon>
    </lineage>
</organism>
<reference evidence="2" key="3">
    <citation type="submission" date="2018-12" db="EMBL/GenBank/DDBJ databases">
        <title>G10K-VGP greater horseshoe bat female genome, primary haplotype.</title>
        <authorList>
            <person name="Teeling E."/>
            <person name="Myers G."/>
            <person name="Vernes S."/>
            <person name="Pippel M."/>
            <person name="Winkler S."/>
            <person name="Fedrigo O."/>
            <person name="Rhie A."/>
            <person name="Koren S."/>
            <person name="Phillippy A."/>
            <person name="Lewin H."/>
            <person name="Damas J."/>
            <person name="Howe K."/>
            <person name="Mountcastle J."/>
            <person name="Jarvis E.D."/>
        </authorList>
    </citation>
    <scope>NUCLEOTIDE SEQUENCE [LARGE SCALE GENOMIC DNA]</scope>
</reference>
<reference evidence="1" key="4">
    <citation type="submission" date="2025-08" db="UniProtKB">
        <authorList>
            <consortium name="Ensembl"/>
        </authorList>
    </citation>
    <scope>IDENTIFICATION</scope>
</reference>
<dbReference type="Ensembl" id="ENSRFET00010010567.1">
    <property type="protein sequence ID" value="ENSRFEP00010009654.1"/>
    <property type="gene ID" value="ENSRFEG00010006576.1"/>
</dbReference>
<evidence type="ECO:0000313" key="1">
    <source>
        <dbReference type="Ensembl" id="ENSRFEP00010009654.1"/>
    </source>
</evidence>
<proteinExistence type="predicted"/>
<protein>
    <submittedName>
        <fullName evidence="1">Uncharacterized protein</fullName>
    </submittedName>
</protein>
<dbReference type="AlphaFoldDB" id="A0A671E8J2"/>
<evidence type="ECO:0000313" key="2">
    <source>
        <dbReference type="Proteomes" id="UP000472240"/>
    </source>
</evidence>
<reference evidence="1 2" key="2">
    <citation type="journal article" date="2018" name="Annu Rev Anim Biosci">
        <title>Bat Biology, Genomes, and the Bat1K Project: To Generate Chromosome-Level Genomes for All Living Bat Species.</title>
        <authorList>
            <person name="Teeling E.C."/>
            <person name="Vernes S.C."/>
            <person name="Davalos L.M."/>
            <person name="Ray D.A."/>
            <person name="Gilbert M.T.P."/>
            <person name="Myers E."/>
        </authorList>
    </citation>
    <scope>NUCLEOTIDE SEQUENCE</scope>
</reference>
<keyword evidence="2" id="KW-1185">Reference proteome</keyword>
<accession>A0A671E8J2</accession>
<reference evidence="1 2" key="1">
    <citation type="journal article" date="2015" name="Annu Rev Anim Biosci">
        <title>The Genome 10K Project: a way forward.</title>
        <authorList>
            <person name="Koepfli K.P."/>
            <person name="Paten B."/>
            <person name="O'Brien S.J."/>
            <person name="Koepfli K.P."/>
            <person name="Paten B."/>
            <person name="Antunes A."/>
            <person name="Belov K."/>
            <person name="Bustamante C."/>
            <person name="Castoe T.A."/>
            <person name="Clawson H."/>
            <person name="Crawford A.J."/>
            <person name="Diekhans M."/>
            <person name="Distel D."/>
            <person name="Durbin R."/>
            <person name="Earl D."/>
            <person name="Fujita M.K."/>
            <person name="Gamble T."/>
            <person name="Georges A."/>
            <person name="Gemmell N."/>
            <person name="Gilbert M.T."/>
            <person name="Graves J.M."/>
            <person name="Green R.E."/>
            <person name="Hickey G."/>
            <person name="Jarvis E.D."/>
            <person name="Johnson W."/>
            <person name="Komissarov A."/>
            <person name="Korf I."/>
            <person name="Kuhn R."/>
            <person name="Larkin D.M."/>
            <person name="Lewin H."/>
            <person name="Lopez J.V."/>
            <person name="Ma J."/>
            <person name="Marques-Bonet T."/>
            <person name="Miller W."/>
            <person name="Murphy R."/>
            <person name="Pevzner P."/>
            <person name="Shapiro B."/>
            <person name="Steiner C."/>
            <person name="Tamazian G."/>
            <person name="Venkatesh B."/>
            <person name="Wang J."/>
            <person name="Wayne R."/>
            <person name="Wiley E."/>
            <person name="Yang H."/>
            <person name="Zhang G."/>
            <person name="Haussler D."/>
            <person name="Ryder O."/>
            <person name="O'Brien S.J."/>
        </authorList>
    </citation>
    <scope>NUCLEOTIDE SEQUENCE</scope>
</reference>
<dbReference type="InParanoid" id="A0A671E8J2"/>
<dbReference type="Proteomes" id="UP000472240">
    <property type="component" value="Chromosome 6"/>
</dbReference>
<name>A0A671E8J2_RHIFE</name>
<reference evidence="1" key="5">
    <citation type="submission" date="2025-09" db="UniProtKB">
        <authorList>
            <consortium name="Ensembl"/>
        </authorList>
    </citation>
    <scope>IDENTIFICATION</scope>
</reference>